<proteinExistence type="predicted"/>
<evidence type="ECO:0000313" key="1">
    <source>
        <dbReference type="EMBL" id="AKH47270.1"/>
    </source>
</evidence>
<reference evidence="1" key="1">
    <citation type="journal article" date="2015" name="Front. Microbiol.">
        <title>Combining genomic sequencing methods to explore viral diversity and reveal potential virus-host interactions.</title>
        <authorList>
            <person name="Chow C.E."/>
            <person name="Winget D.M."/>
            <person name="White R.A.III."/>
            <person name="Hallam S.J."/>
            <person name="Suttle C.A."/>
        </authorList>
    </citation>
    <scope>NUCLEOTIDE SEQUENCE</scope>
    <source>
        <strain evidence="1">H4084944</strain>
    </source>
</reference>
<dbReference type="EMBL" id="KR029590">
    <property type="protein sequence ID" value="AKH47270.1"/>
    <property type="molecule type" value="Genomic_DNA"/>
</dbReference>
<protein>
    <submittedName>
        <fullName evidence="1">Uncharacterized protein</fullName>
    </submittedName>
</protein>
<accession>A0A0F7L5T5</accession>
<reference evidence="1" key="2">
    <citation type="submission" date="2015-03" db="EMBL/GenBank/DDBJ databases">
        <authorList>
            <person name="Chow C.-E.T."/>
            <person name="Winget D.M."/>
            <person name="White R.A.III."/>
            <person name="Hallam S.J."/>
            <person name="Suttle C.A."/>
        </authorList>
    </citation>
    <scope>NUCLEOTIDE SEQUENCE</scope>
    <source>
        <strain evidence="1">H4084944</strain>
    </source>
</reference>
<organism evidence="1">
    <name type="scientific">uncultured marine virus</name>
    <dbReference type="NCBI Taxonomy" id="186617"/>
    <lineage>
        <taxon>Viruses</taxon>
        <taxon>environmental samples</taxon>
    </lineage>
</organism>
<name>A0A0F7L5T5_9VIRU</name>
<sequence>MDGAIDLRLVITLLGVAASVFGGAAIAKLQIKQLTEETKSLFADIRSLDTRCDKLHTLTETQQQRIDVLANLNSVEKLELRNREISKLLSDTEQALERVKHLEVMHNTVHPPVPSERKAT</sequence>